<dbReference type="RefSeq" id="XP_023943787.2">
    <property type="nucleotide sequence ID" value="XM_024088019.2"/>
</dbReference>
<keyword evidence="3" id="KW-1185">Reference proteome</keyword>
<evidence type="ECO:0000256" key="2">
    <source>
        <dbReference type="SAM" id="SignalP"/>
    </source>
</evidence>
<evidence type="ECO:0000313" key="4">
    <source>
        <dbReference type="RefSeq" id="XP_023943787.2"/>
    </source>
</evidence>
<protein>
    <submittedName>
        <fullName evidence="4">Uncharacterized protein MAL13P1.304-like</fullName>
    </submittedName>
</protein>
<dbReference type="GeneID" id="112049946"/>
<dbReference type="AlphaFoldDB" id="A0A6J1NFN1"/>
<reference evidence="4" key="1">
    <citation type="submission" date="2025-08" db="UniProtKB">
        <authorList>
            <consortium name="RefSeq"/>
        </authorList>
    </citation>
    <scope>IDENTIFICATION</scope>
</reference>
<gene>
    <name evidence="4" type="primary">LOC112049946</name>
</gene>
<name>A0A6J1NFN1_BICAN</name>
<feature type="region of interest" description="Disordered" evidence="1">
    <location>
        <begin position="1023"/>
        <end position="1057"/>
    </location>
</feature>
<feature type="compositionally biased region" description="Basic and acidic residues" evidence="1">
    <location>
        <begin position="348"/>
        <end position="362"/>
    </location>
</feature>
<evidence type="ECO:0000313" key="3">
    <source>
        <dbReference type="Proteomes" id="UP001652582"/>
    </source>
</evidence>
<feature type="chain" id="PRO_5047197022" evidence="2">
    <location>
        <begin position="21"/>
        <end position="1250"/>
    </location>
</feature>
<feature type="compositionally biased region" description="Polar residues" evidence="1">
    <location>
        <begin position="971"/>
        <end position="993"/>
    </location>
</feature>
<feature type="region of interest" description="Disordered" evidence="1">
    <location>
        <begin position="348"/>
        <end position="383"/>
    </location>
</feature>
<dbReference type="KEGG" id="bany:112049946"/>
<dbReference type="OrthoDB" id="2160638at2759"/>
<organism evidence="3 4">
    <name type="scientific">Bicyclus anynana</name>
    <name type="common">Squinting bush brown butterfly</name>
    <dbReference type="NCBI Taxonomy" id="110368"/>
    <lineage>
        <taxon>Eukaryota</taxon>
        <taxon>Metazoa</taxon>
        <taxon>Ecdysozoa</taxon>
        <taxon>Arthropoda</taxon>
        <taxon>Hexapoda</taxon>
        <taxon>Insecta</taxon>
        <taxon>Pterygota</taxon>
        <taxon>Neoptera</taxon>
        <taxon>Endopterygota</taxon>
        <taxon>Lepidoptera</taxon>
        <taxon>Glossata</taxon>
        <taxon>Ditrysia</taxon>
        <taxon>Papilionoidea</taxon>
        <taxon>Nymphalidae</taxon>
        <taxon>Satyrinae</taxon>
        <taxon>Satyrini</taxon>
        <taxon>Mycalesina</taxon>
        <taxon>Bicyclus</taxon>
    </lineage>
</organism>
<evidence type="ECO:0000256" key="1">
    <source>
        <dbReference type="SAM" id="MobiDB-lite"/>
    </source>
</evidence>
<proteinExistence type="predicted"/>
<sequence>MMWILLFVSVLLLKQNLITSEQVSQEAENIRAPRQLNFGECCPCPTQDVFQDQDTANTINTALSDDCPCRPTSDSVGASSIYSPAFRAVEPFIKPLSKKEEPKPLLNPEVGLASSVLETLQEVTDQEYQEALARDAARSALKLIDPEPLESESRDVVDVILSPKEQNNDEMVSQATEFQRNTCILPPLGTKNNFEPLRLQPPINLLKQILTPMKFRSNGILNRKGFDMDGSASNSQDRILPLKENILENMKTRSNFLNLRPFTDSRDVIASPNLQKYYVKSNIRDRILSRNRPLLDVQPTTSNKLSELFARTAAGGKKIGTEPDITPDFIQYSPEPYDFTKDERKMKANPKDSILENSDCKEINTSPENNEKDFDAAPSSSNTVEVKTPTVAQHQNIIQQNRDADIGSDKLLDVDTVTDNYNTLQAPTAINCLHDEIEATTEGIIKSVRTVDVETIQSEFQYTTENLENIKDMEPESSITRNVIKNLEDTPTEDCISSNVEKKNENFRSAIDSVPSISAEKGIVTSNPHTLPNIKADIFKTLENFKKANELIQDKLRSNVQDALKLVITSEPTSLVTQTATYPVSEMRASSMESTQTFKNNAINNNLGTQDLQKMSDSLLELNSLKVESDSSTTPSCKEKSTEKIPYKSIEVDEVSNLDMITSPTTSEDVKSNLDTEGINNSDETLKSACGNNIISKNGESNIINNEENEMSAQPSNSAYNTISQLDSNLKDFIVQSHDKIKPMEGIKDLFSNFRYLGADTFTNDNNDSEKLAKQPLYRNNNDNNNINTLKSFNGQKSYNPSFNTDTKLSSYKAKVASPKLLDKSTVPHLNKEADVLGLASQRIPQTTNFKNMLSNVEDGINPVLKSIYNGKMPQDSFSSKVPSISKNFESHANEALKSFRDSLNLAEREPFAIKKNNVLGRSLVNPDKLFENVLKTHEDFNTKLKAFHSDLNKRLSSRIPSDIPRLLTPSRLNTPKNRAESNNFSSKKSGTTLGKPVSSMKNTLLSKNRPLLETLQKKPPISVITPRPNIKPKLSVHQRDSSTKKSPITLNPPKINKLKPLKENKVTISFATTSIRPDTLKSRFNSEPVKLPKFSKPLVNKKLIPKSKFESNEPKVLASDISLSKSPPDTVRQTKLTEKIPLPDESEISEQNDNRRFINMPETNKSKLLSKLKNGFSTGIPSTKRYNEFLSSKQNKNALDAAQSASNNMDSNIAATSLVSKTLNDDKHPFKCKMVCIQDILDSKDTYDN</sequence>
<dbReference type="Proteomes" id="UP001652582">
    <property type="component" value="Chromosome 8"/>
</dbReference>
<feature type="signal peptide" evidence="2">
    <location>
        <begin position="1"/>
        <end position="20"/>
    </location>
</feature>
<keyword evidence="2" id="KW-0732">Signal</keyword>
<accession>A0A6J1NFN1</accession>
<feature type="region of interest" description="Disordered" evidence="1">
    <location>
        <begin position="964"/>
        <end position="1000"/>
    </location>
</feature>